<dbReference type="InterPro" id="IPR016435">
    <property type="entry name" value="DPH1/DPH2"/>
</dbReference>
<gene>
    <name evidence="1" type="ORF">BJBARM4_0443</name>
</gene>
<dbReference type="PANTHER" id="PTHR10762">
    <property type="entry name" value="DIPHTHAMIDE BIOSYNTHESIS PROTEIN"/>
    <property type="match status" value="1"/>
</dbReference>
<protein>
    <submittedName>
        <fullName evidence="1">Diphthamide synthase subunit DPH2-like protein</fullName>
    </submittedName>
</protein>
<dbReference type="InterPro" id="IPR042265">
    <property type="entry name" value="DPH1/DPH2_3"/>
</dbReference>
<dbReference type="Gene3D" id="3.40.50.11860">
    <property type="entry name" value="Diphthamide synthesis DPH1/DPH2 domain 3"/>
    <property type="match status" value="1"/>
</dbReference>
<name>D2EFC5_PARA4</name>
<dbReference type="GO" id="GO:0090560">
    <property type="term" value="F:2-(3-amino-3-carboxypropyl)histidine synthase activity"/>
    <property type="evidence" value="ECO:0007669"/>
    <property type="project" value="InterPro"/>
</dbReference>
<dbReference type="EMBL" id="GG730045">
    <property type="protein sequence ID" value="EEZ92930.1"/>
    <property type="molecule type" value="Genomic_DNA"/>
</dbReference>
<evidence type="ECO:0000313" key="2">
    <source>
        <dbReference type="Proteomes" id="UP000009375"/>
    </source>
</evidence>
<sequence>MEMIFVESRFKGKLSDEFVKRIYAEIKDYKKINLVAAIQFIDQMNDFKERVKDKEFVVKQSLYRAMYPGQILGCDVYAADCDDCDATLAFEQGMFHVLGIPLKYGKAVITADPETENIEIINADVAEKYRKRIMQGIGAVLTAKKVMFIESTKSGQTYGSKMLKEKLRKEGKQVYSVLADEINFERLNEFREIDAFVSTACQRIAIDDMNKVKKPMINAEDLESYIKENK</sequence>
<evidence type="ECO:0000313" key="1">
    <source>
        <dbReference type="EMBL" id="EEZ92930.1"/>
    </source>
</evidence>
<proteinExistence type="predicted"/>
<reference evidence="1 2" key="1">
    <citation type="journal article" date="2010" name="Proc. Natl. Acad. Sci. U.S.A.">
        <title>Enigmatic, ultrasmall, uncultivated Archaea.</title>
        <authorList>
            <person name="Baker B.J."/>
            <person name="Comolli L.R."/>
            <person name="Dick G.J."/>
            <person name="Hauser L.J."/>
            <person name="Hyatt D."/>
            <person name="Dill B.D."/>
            <person name="Land M.L."/>
            <person name="Verberkmoes N.C."/>
            <person name="Hettich R.L."/>
            <person name="Banfield J.F."/>
        </authorList>
    </citation>
    <scope>NUCLEOTIDE SEQUENCE [LARGE SCALE GENOMIC DNA]</scope>
</reference>
<dbReference type="PANTHER" id="PTHR10762:SF1">
    <property type="entry name" value="2-(3-AMINO-3-CARBOXYPROPYL)HISTIDINE SYNTHASE SUBUNIT 1"/>
    <property type="match status" value="1"/>
</dbReference>
<dbReference type="Proteomes" id="UP000009375">
    <property type="component" value="Unassembled WGS sequence"/>
</dbReference>
<dbReference type="GO" id="GO:0017183">
    <property type="term" value="P:protein histidyl modification to diphthamide"/>
    <property type="evidence" value="ECO:0007669"/>
    <property type="project" value="InterPro"/>
</dbReference>
<dbReference type="Pfam" id="PF01866">
    <property type="entry name" value="Diphthamide_syn"/>
    <property type="match status" value="1"/>
</dbReference>
<dbReference type="Gene3D" id="3.40.50.11850">
    <property type="entry name" value="Diphthamide synthesis DPH1/DPH2 domain 2"/>
    <property type="match status" value="1"/>
</dbReference>
<dbReference type="InterPro" id="IPR042264">
    <property type="entry name" value="DPH1/DPH2_2"/>
</dbReference>
<accession>D2EFC5</accession>
<organism evidence="1 2">
    <name type="scientific">Candidatus Parvarchaeum acidiphilum ARMAN-4</name>
    <dbReference type="NCBI Taxonomy" id="662760"/>
    <lineage>
        <taxon>Archaea</taxon>
        <taxon>Candidatus Parvarchaeota</taxon>
        <taxon>Candidatus Parvarchaeum</taxon>
    </lineage>
</organism>
<dbReference type="AlphaFoldDB" id="D2EFC5"/>
<dbReference type="NCBIfam" id="TIGR00322">
    <property type="entry name" value="diphth2_R"/>
    <property type="match status" value="1"/>
</dbReference>